<name>A0A852TVA4_9ACTN</name>
<dbReference type="AlphaFoldDB" id="A0A852TVA4"/>
<dbReference type="EMBL" id="JACCCC010000001">
    <property type="protein sequence ID" value="NYE48406.1"/>
    <property type="molecule type" value="Genomic_DNA"/>
</dbReference>
<dbReference type="InterPro" id="IPR038152">
    <property type="entry name" value="Carbam_trans_C_sf"/>
</dbReference>
<comment type="caution">
    <text evidence="4">The sequence shown here is derived from an EMBL/GenBank/DDBJ whole genome shotgun (WGS) entry which is preliminary data.</text>
</comment>
<organism evidence="4 5">
    <name type="scientific">Spinactinospora alkalitolerans</name>
    <dbReference type="NCBI Taxonomy" id="687207"/>
    <lineage>
        <taxon>Bacteria</taxon>
        <taxon>Bacillati</taxon>
        <taxon>Actinomycetota</taxon>
        <taxon>Actinomycetes</taxon>
        <taxon>Streptosporangiales</taxon>
        <taxon>Nocardiopsidaceae</taxon>
        <taxon>Spinactinospora</taxon>
    </lineage>
</organism>
<dbReference type="Pfam" id="PF16861">
    <property type="entry name" value="Carbam_trans_C"/>
    <property type="match status" value="1"/>
</dbReference>
<dbReference type="Gene3D" id="3.90.870.20">
    <property type="entry name" value="Carbamoyltransferase, C-terminal domain"/>
    <property type="match status" value="1"/>
</dbReference>
<proteinExistence type="inferred from homology"/>
<dbReference type="InterPro" id="IPR051338">
    <property type="entry name" value="NodU/CmcH_Carbamoyltrnsfr"/>
</dbReference>
<dbReference type="Pfam" id="PF02543">
    <property type="entry name" value="Carbam_trans_N"/>
    <property type="match status" value="1"/>
</dbReference>
<dbReference type="PANTHER" id="PTHR34847">
    <property type="entry name" value="NODULATION PROTEIN U"/>
    <property type="match status" value="1"/>
</dbReference>
<gene>
    <name evidence="4" type="ORF">HDA32_003526</name>
</gene>
<dbReference type="Gene3D" id="3.30.420.40">
    <property type="match status" value="1"/>
</dbReference>
<evidence type="ECO:0000259" key="2">
    <source>
        <dbReference type="Pfam" id="PF02543"/>
    </source>
</evidence>
<dbReference type="RefSeq" id="WP_179644195.1">
    <property type="nucleotide sequence ID" value="NZ_BAAAYY010000004.1"/>
</dbReference>
<keyword evidence="5" id="KW-1185">Reference proteome</keyword>
<dbReference type="InterPro" id="IPR003696">
    <property type="entry name" value="Carbtransf_dom"/>
</dbReference>
<dbReference type="PANTHER" id="PTHR34847:SF1">
    <property type="entry name" value="NODULATION PROTEIN U"/>
    <property type="match status" value="1"/>
</dbReference>
<feature type="domain" description="Carbamoyltransferase C-terminal" evidence="3">
    <location>
        <begin position="351"/>
        <end position="515"/>
    </location>
</feature>
<dbReference type="EC" id="2.1.3.7" evidence="4"/>
<dbReference type="InterPro" id="IPR031730">
    <property type="entry name" value="Carbam_trans_C"/>
</dbReference>
<evidence type="ECO:0000313" key="5">
    <source>
        <dbReference type="Proteomes" id="UP000589036"/>
    </source>
</evidence>
<comment type="similarity">
    <text evidence="1">Belongs to the NodU/CmcH family.</text>
</comment>
<dbReference type="Proteomes" id="UP000589036">
    <property type="component" value="Unassembled WGS sequence"/>
</dbReference>
<dbReference type="GO" id="GO:0047155">
    <property type="term" value="F:3-hydroxymethylcephem carbamoyltransferase activity"/>
    <property type="evidence" value="ECO:0007669"/>
    <property type="project" value="UniProtKB-EC"/>
</dbReference>
<accession>A0A852TVA4</accession>
<sequence>MLVMGLKPGHDGSLAVIEDGRLLLSLESEKDSFPRHCDLTPTTFLEAAERVGRVPDVVALGGWRATGGSGQRSIGAGYHGVQAPLLRPGAFFGAEVTHFSSSHVRSHIMAAVGMAPREDHPQQAVLVWEGVTGGFYLLDEAFRVTREVPVLTQPGARYAFLFAVADPAFPDCGAVPDLDVSGKLMALAAYGDADGADPETAQAVEHILKVDTIYPAPKEEFRGAPFYNAGVTSDAATTAAALLSRRMFEVFADAAEEHLPQGLPLRISGGCGLNCDWNALWRRSEHFSSVFVPPCTNDSGSALGTAIDALCASTGDPHIDWDVHSGLEFVWDSEPDPRTWVRRPLDHRGLARAISDGHVAAWVQGRWEIGPRALGGRSILAEPFHAATRDRLNAIKKREDYRPIAPCCRIEDVGEVFREDFPDPHMLYFRMLRRTDMGAVTHADGSARVQTVARADNGPLHELLSAFAAQRGVGVLCNTSLNFKAKGFINRMSDLTGFCESHGIDDMVVDGVWFRRRSGPDPR</sequence>
<reference evidence="4 5" key="1">
    <citation type="submission" date="2020-07" db="EMBL/GenBank/DDBJ databases">
        <title>Sequencing the genomes of 1000 actinobacteria strains.</title>
        <authorList>
            <person name="Klenk H.-P."/>
        </authorList>
    </citation>
    <scope>NUCLEOTIDE SEQUENCE [LARGE SCALE GENOMIC DNA]</scope>
    <source>
        <strain evidence="4 5">CXB654</strain>
    </source>
</reference>
<protein>
    <submittedName>
        <fullName evidence="4">Hydroxymethyl cephem carbamoyltransferase</fullName>
        <ecNumber evidence="4">2.1.3.7</ecNumber>
    </submittedName>
</protein>
<evidence type="ECO:0000256" key="1">
    <source>
        <dbReference type="ARBA" id="ARBA00006129"/>
    </source>
</evidence>
<keyword evidence="4" id="KW-0808">Transferase</keyword>
<evidence type="ECO:0000313" key="4">
    <source>
        <dbReference type="EMBL" id="NYE48406.1"/>
    </source>
</evidence>
<evidence type="ECO:0000259" key="3">
    <source>
        <dbReference type="Pfam" id="PF16861"/>
    </source>
</evidence>
<feature type="domain" description="Carbamoyltransferase" evidence="2">
    <location>
        <begin position="101"/>
        <end position="307"/>
    </location>
</feature>